<dbReference type="Proteomes" id="UP000886998">
    <property type="component" value="Unassembled WGS sequence"/>
</dbReference>
<protein>
    <submittedName>
        <fullName evidence="2">Uncharacterized protein</fullName>
    </submittedName>
</protein>
<evidence type="ECO:0000256" key="1">
    <source>
        <dbReference type="SAM" id="MobiDB-lite"/>
    </source>
</evidence>
<sequence length="334" mass="37583">MMSMVSSFFHVNKVMDNKPKNSKRKLKSGKSSTPSKVAKSARLLNKPEDNVNPLEVDLPIREAHDNEPALVGNEELAIDDGNFVMDAVNAQPELEEEVIDAVDAQPELEEEVIDAVDAQPELEEEVMDAVNAPEEEEVMDAVNAPGLEEEVMDAVNAPGLEDNVAADPVDPTLEDNTAVDPVMVDNYMEPTDDQKEEFYPNKTYARKLLDHEKYAVDQVGNEVLNLFANRYASYPLEKDGVTHKVQFVPRNTDGSFNFIRDKDGMIIYPFDLTANLPIFPQNEEGEDVYFRIHDVDHYPRDAEGRPIYVKNREGLEVPPFSGVNGPLYFYATRY</sequence>
<evidence type="ECO:0000313" key="3">
    <source>
        <dbReference type="Proteomes" id="UP000886998"/>
    </source>
</evidence>
<dbReference type="OrthoDB" id="6473038at2759"/>
<dbReference type="AlphaFoldDB" id="A0A8X6WUY7"/>
<evidence type="ECO:0000313" key="2">
    <source>
        <dbReference type="EMBL" id="GFY40491.1"/>
    </source>
</evidence>
<name>A0A8X6WUY7_9ARAC</name>
<feature type="region of interest" description="Disordered" evidence="1">
    <location>
        <begin position="16"/>
        <end position="50"/>
    </location>
</feature>
<proteinExistence type="predicted"/>
<dbReference type="EMBL" id="BMAV01001923">
    <property type="protein sequence ID" value="GFY40491.1"/>
    <property type="molecule type" value="Genomic_DNA"/>
</dbReference>
<accession>A0A8X6WUY7</accession>
<gene>
    <name evidence="2" type="ORF">TNIN_7381</name>
</gene>
<organism evidence="2 3">
    <name type="scientific">Trichonephila inaurata madagascariensis</name>
    <dbReference type="NCBI Taxonomy" id="2747483"/>
    <lineage>
        <taxon>Eukaryota</taxon>
        <taxon>Metazoa</taxon>
        <taxon>Ecdysozoa</taxon>
        <taxon>Arthropoda</taxon>
        <taxon>Chelicerata</taxon>
        <taxon>Arachnida</taxon>
        <taxon>Araneae</taxon>
        <taxon>Araneomorphae</taxon>
        <taxon>Entelegynae</taxon>
        <taxon>Araneoidea</taxon>
        <taxon>Nephilidae</taxon>
        <taxon>Trichonephila</taxon>
        <taxon>Trichonephila inaurata</taxon>
    </lineage>
</organism>
<reference evidence="2" key="1">
    <citation type="submission" date="2020-08" db="EMBL/GenBank/DDBJ databases">
        <title>Multicomponent nature underlies the extraordinary mechanical properties of spider dragline silk.</title>
        <authorList>
            <person name="Kono N."/>
            <person name="Nakamura H."/>
            <person name="Mori M."/>
            <person name="Yoshida Y."/>
            <person name="Ohtoshi R."/>
            <person name="Malay A.D."/>
            <person name="Moran D.A.P."/>
            <person name="Tomita M."/>
            <person name="Numata K."/>
            <person name="Arakawa K."/>
        </authorList>
    </citation>
    <scope>NUCLEOTIDE SEQUENCE</scope>
</reference>
<comment type="caution">
    <text evidence="2">The sequence shown here is derived from an EMBL/GenBank/DDBJ whole genome shotgun (WGS) entry which is preliminary data.</text>
</comment>
<keyword evidence="3" id="KW-1185">Reference proteome</keyword>